<evidence type="ECO:0000256" key="1">
    <source>
        <dbReference type="SAM" id="MobiDB-lite"/>
    </source>
</evidence>
<dbReference type="Gene3D" id="3.10.10.10">
    <property type="entry name" value="HIV Type 1 Reverse Transcriptase, subunit A, domain 1"/>
    <property type="match status" value="1"/>
</dbReference>
<reference evidence="2" key="2">
    <citation type="journal article" date="2023" name="Science">
        <title>Genomic signatures of disease resistance in endangered staghorn corals.</title>
        <authorList>
            <person name="Vollmer S.V."/>
            <person name="Selwyn J.D."/>
            <person name="Despard B.A."/>
            <person name="Roesel C.L."/>
        </authorList>
    </citation>
    <scope>NUCLEOTIDE SEQUENCE</scope>
    <source>
        <strain evidence="2">K2</strain>
    </source>
</reference>
<organism evidence="2 3">
    <name type="scientific">Acropora cervicornis</name>
    <name type="common">Staghorn coral</name>
    <dbReference type="NCBI Taxonomy" id="6130"/>
    <lineage>
        <taxon>Eukaryota</taxon>
        <taxon>Metazoa</taxon>
        <taxon>Cnidaria</taxon>
        <taxon>Anthozoa</taxon>
        <taxon>Hexacorallia</taxon>
        <taxon>Scleractinia</taxon>
        <taxon>Astrocoeniina</taxon>
        <taxon>Acroporidae</taxon>
        <taxon>Acropora</taxon>
    </lineage>
</organism>
<feature type="compositionally biased region" description="Acidic residues" evidence="1">
    <location>
        <begin position="31"/>
        <end position="43"/>
    </location>
</feature>
<name>A0AAD9QP92_ACRCE</name>
<protein>
    <submittedName>
        <fullName evidence="2">Uncharacterized protein</fullName>
    </submittedName>
</protein>
<dbReference type="InterPro" id="IPR043502">
    <property type="entry name" value="DNA/RNA_pol_sf"/>
</dbReference>
<gene>
    <name evidence="2" type="ORF">P5673_012090</name>
</gene>
<dbReference type="PANTHER" id="PTHR47331">
    <property type="entry name" value="PHD-TYPE DOMAIN-CONTAINING PROTEIN"/>
    <property type="match status" value="1"/>
</dbReference>
<dbReference type="EMBL" id="JARQWQ010000022">
    <property type="protein sequence ID" value="KAK2564621.1"/>
    <property type="molecule type" value="Genomic_DNA"/>
</dbReference>
<reference evidence="2" key="1">
    <citation type="journal article" date="2023" name="G3 (Bethesda)">
        <title>Whole genome assembly and annotation of the endangered Caribbean coral Acropora cervicornis.</title>
        <authorList>
            <person name="Selwyn J.D."/>
            <person name="Vollmer S.V."/>
        </authorList>
    </citation>
    <scope>NUCLEOTIDE SEQUENCE</scope>
    <source>
        <strain evidence="2">K2</strain>
    </source>
</reference>
<dbReference type="Proteomes" id="UP001249851">
    <property type="component" value="Unassembled WGS sequence"/>
</dbReference>
<dbReference type="AlphaFoldDB" id="A0AAD9QP92"/>
<comment type="caution">
    <text evidence="2">The sequence shown here is derived from an EMBL/GenBank/DDBJ whole genome shotgun (WGS) entry which is preliminary data.</text>
</comment>
<dbReference type="SUPFAM" id="SSF56672">
    <property type="entry name" value="DNA/RNA polymerases"/>
    <property type="match status" value="1"/>
</dbReference>
<evidence type="ECO:0000313" key="2">
    <source>
        <dbReference type="EMBL" id="KAK2564621.1"/>
    </source>
</evidence>
<keyword evidence="3" id="KW-1185">Reference proteome</keyword>
<evidence type="ECO:0000313" key="3">
    <source>
        <dbReference type="Proteomes" id="UP001249851"/>
    </source>
</evidence>
<accession>A0AAD9QP92</accession>
<feature type="compositionally biased region" description="Polar residues" evidence="1">
    <location>
        <begin position="9"/>
        <end position="21"/>
    </location>
</feature>
<sequence length="430" mass="49215">MPRAESVTKEVTSQRSASQPQGKVGAIAANDPEEQDETDQDDDGFFLGEIKNIKGKYWSEDIKVNGVTLPFKLDTVADVTVKGQVTKRSCLRESQGRTGPDGREAMGLIGKVDTPTDCCYPTVVVPKRNEKVRICEDFIQLNKAILSENQPVPTPEQTFGKQTGARDLIKQYRKSTELRANPKEPMIPSAVPDRPWQVVDTDISYVKKRPYLIFVDYFSKFIEVNYLASLTAAWNQRDGDMSKDVEVYRITVHLFSGFWSPSESFSLCRVEEDHKEKLPKTVVQTVDKNFYADDCLKSVDTVWEAMDIVHQFCNLLAVGGFRSTRWIRRRRHRECTRQDLMRFVSSVYDPLRQKYKIVIARPLVKRECWEVASPAIEVTDSTKRALRKLAIVKEFLAEEREKSVWQSQRLQIQGTCRRGVPVSSICFLLK</sequence>
<proteinExistence type="predicted"/>
<feature type="region of interest" description="Disordered" evidence="1">
    <location>
        <begin position="1"/>
        <end position="43"/>
    </location>
</feature>